<dbReference type="EMBL" id="ATAY01000030">
    <property type="protein sequence ID" value="EPR12128.1"/>
    <property type="molecule type" value="Genomic_DNA"/>
</dbReference>
<dbReference type="PATRIC" id="fig|1330534.3.peg.1804"/>
<evidence type="ECO:0000256" key="7">
    <source>
        <dbReference type="SAM" id="Phobius"/>
    </source>
</evidence>
<gene>
    <name evidence="9" type="ORF">L323_09075</name>
</gene>
<dbReference type="RefSeq" id="WP_020815357.1">
    <property type="nucleotide sequence ID" value="NZ_ATAY01000030.1"/>
</dbReference>
<feature type="transmembrane region" description="Helical" evidence="7">
    <location>
        <begin position="252"/>
        <end position="269"/>
    </location>
</feature>
<sequence>MEKLWTKNFFILWQSQLVSTLGDAAYSVALGFWVLSKTGSTALMGTLMAASTFPGVLFSPFAGVLIDRNNRKLLLILMDILRGVSIITLSVAAFKGVIAIWMVFATGILLSVCGAVFRPGVNSSVPDLVPKNKLAGANSMLAIVSTGSNMLGNVAGGFLFQLLGAPFLFLLNGLSYLFSGSSLFFVKIPRNKKKDKNYFFQDMRDGFKFMWEMKGLRLLLIIAAMVNFLSYIAIVLFMPFFEQNPSLGPGKYGMAMACFMGGAMAGFFISSTVSVPLKRKLDYLILANGFSNLCLIISAYLTSFTAMILFLLIGGFLNAIANVIIMTTVQSAAPQEMRGKIMAFMSMITQSMTPFAMALGGVLAGYFPIRAIITASLMLVIVTVTPFYFMKSLKEFFLKNIDV</sequence>
<dbReference type="OrthoDB" id="9763297at2"/>
<keyword evidence="4 7" id="KW-0812">Transmembrane</keyword>
<name>U4R1R1_9FIRM</name>
<dbReference type="Proteomes" id="UP000016860">
    <property type="component" value="Unassembled WGS sequence"/>
</dbReference>
<organism evidence="9 10">
    <name type="scientific">Ruminiclostridium papyrosolvens C7</name>
    <dbReference type="NCBI Taxonomy" id="1330534"/>
    <lineage>
        <taxon>Bacteria</taxon>
        <taxon>Bacillati</taxon>
        <taxon>Bacillota</taxon>
        <taxon>Clostridia</taxon>
        <taxon>Eubacteriales</taxon>
        <taxon>Oscillospiraceae</taxon>
        <taxon>Ruminiclostridium</taxon>
    </lineage>
</organism>
<feature type="transmembrane region" description="Helical" evidence="7">
    <location>
        <begin position="98"/>
        <end position="117"/>
    </location>
</feature>
<comment type="subcellular location">
    <subcellularLocation>
        <location evidence="1">Cell membrane</location>
        <topology evidence="1">Multi-pass membrane protein</topology>
    </subcellularLocation>
</comment>
<dbReference type="GO" id="GO:0022857">
    <property type="term" value="F:transmembrane transporter activity"/>
    <property type="evidence" value="ECO:0007669"/>
    <property type="project" value="InterPro"/>
</dbReference>
<protein>
    <submittedName>
        <fullName evidence="9">MFS transporter</fullName>
    </submittedName>
</protein>
<dbReference type="PANTHER" id="PTHR23513:SF6">
    <property type="entry name" value="MAJOR FACILITATOR SUPERFAMILY ASSOCIATED DOMAIN-CONTAINING PROTEIN"/>
    <property type="match status" value="1"/>
</dbReference>
<evidence type="ECO:0000256" key="2">
    <source>
        <dbReference type="ARBA" id="ARBA00022448"/>
    </source>
</evidence>
<feature type="transmembrane region" description="Helical" evidence="7">
    <location>
        <begin position="218"/>
        <end position="240"/>
    </location>
</feature>
<evidence type="ECO:0000313" key="10">
    <source>
        <dbReference type="Proteomes" id="UP000016860"/>
    </source>
</evidence>
<dbReference type="PANTHER" id="PTHR23513">
    <property type="entry name" value="INTEGRAL MEMBRANE EFFLUX PROTEIN-RELATED"/>
    <property type="match status" value="1"/>
</dbReference>
<feature type="transmembrane region" description="Helical" evidence="7">
    <location>
        <begin position="73"/>
        <end position="92"/>
    </location>
</feature>
<dbReference type="PRINTS" id="PR01988">
    <property type="entry name" value="EXPORTERBACE"/>
</dbReference>
<dbReference type="InterPro" id="IPR011701">
    <property type="entry name" value="MFS"/>
</dbReference>
<comment type="caution">
    <text evidence="9">The sequence shown here is derived from an EMBL/GenBank/DDBJ whole genome shotgun (WGS) entry which is preliminary data.</text>
</comment>
<dbReference type="InterPro" id="IPR022324">
    <property type="entry name" value="Bacilysin_exporter_BacE_put"/>
</dbReference>
<dbReference type="AlphaFoldDB" id="U4R1R1"/>
<evidence type="ECO:0000313" key="9">
    <source>
        <dbReference type="EMBL" id="EPR12128.1"/>
    </source>
</evidence>
<feature type="transmembrane region" description="Helical" evidence="7">
    <location>
        <begin position="307"/>
        <end position="329"/>
    </location>
</feature>
<feature type="transmembrane region" description="Helical" evidence="7">
    <location>
        <begin position="138"/>
        <end position="160"/>
    </location>
</feature>
<dbReference type="InterPro" id="IPR036259">
    <property type="entry name" value="MFS_trans_sf"/>
</dbReference>
<feature type="transmembrane region" description="Helical" evidence="7">
    <location>
        <begin position="281"/>
        <end position="301"/>
    </location>
</feature>
<accession>U4R1R1</accession>
<dbReference type="Gene3D" id="1.20.1250.20">
    <property type="entry name" value="MFS general substrate transporter like domains"/>
    <property type="match status" value="1"/>
</dbReference>
<keyword evidence="3" id="KW-1003">Cell membrane</keyword>
<dbReference type="SUPFAM" id="SSF103473">
    <property type="entry name" value="MFS general substrate transporter"/>
    <property type="match status" value="1"/>
</dbReference>
<dbReference type="GO" id="GO:0005886">
    <property type="term" value="C:plasma membrane"/>
    <property type="evidence" value="ECO:0007669"/>
    <property type="project" value="UniProtKB-SubCell"/>
</dbReference>
<keyword evidence="2" id="KW-0813">Transport</keyword>
<proteinExistence type="predicted"/>
<feature type="transmembrane region" description="Helical" evidence="7">
    <location>
        <begin position="12"/>
        <end position="35"/>
    </location>
</feature>
<feature type="domain" description="Major facilitator superfamily (MFS) profile" evidence="8">
    <location>
        <begin position="8"/>
        <end position="394"/>
    </location>
</feature>
<keyword evidence="6 7" id="KW-0472">Membrane</keyword>
<dbReference type="Pfam" id="PF07690">
    <property type="entry name" value="MFS_1"/>
    <property type="match status" value="1"/>
</dbReference>
<evidence type="ECO:0000256" key="6">
    <source>
        <dbReference type="ARBA" id="ARBA00023136"/>
    </source>
</evidence>
<feature type="transmembrane region" description="Helical" evidence="7">
    <location>
        <begin position="41"/>
        <end position="66"/>
    </location>
</feature>
<reference evidence="9 10" key="1">
    <citation type="journal article" date="2013" name="Genome Announc.">
        <title>Draft Genome Sequence of the Cellulolytic Bacterium Clostridium papyrosolvens C7 (ATCC 700395).</title>
        <authorList>
            <person name="Zepeda V."/>
            <person name="Dassa B."/>
            <person name="Borovok I."/>
            <person name="Lamed R."/>
            <person name="Bayer E.A."/>
            <person name="Cate J.H."/>
        </authorList>
    </citation>
    <scope>NUCLEOTIDE SEQUENCE [LARGE SCALE GENOMIC DNA]</scope>
    <source>
        <strain evidence="9 10">C7</strain>
    </source>
</reference>
<keyword evidence="5 7" id="KW-1133">Transmembrane helix</keyword>
<evidence type="ECO:0000259" key="8">
    <source>
        <dbReference type="PROSITE" id="PS50850"/>
    </source>
</evidence>
<evidence type="ECO:0000256" key="1">
    <source>
        <dbReference type="ARBA" id="ARBA00004651"/>
    </source>
</evidence>
<dbReference type="CDD" id="cd06173">
    <property type="entry name" value="MFS_MefA_like"/>
    <property type="match status" value="1"/>
</dbReference>
<evidence type="ECO:0000256" key="4">
    <source>
        <dbReference type="ARBA" id="ARBA00022692"/>
    </source>
</evidence>
<dbReference type="STRING" id="1330534.L323_09075"/>
<dbReference type="PROSITE" id="PS50850">
    <property type="entry name" value="MFS"/>
    <property type="match status" value="1"/>
</dbReference>
<dbReference type="InterPro" id="IPR020846">
    <property type="entry name" value="MFS_dom"/>
</dbReference>
<feature type="transmembrane region" description="Helical" evidence="7">
    <location>
        <begin position="166"/>
        <end position="186"/>
    </location>
</feature>
<evidence type="ECO:0000256" key="3">
    <source>
        <dbReference type="ARBA" id="ARBA00022475"/>
    </source>
</evidence>
<feature type="transmembrane region" description="Helical" evidence="7">
    <location>
        <begin position="369"/>
        <end position="389"/>
    </location>
</feature>
<feature type="transmembrane region" description="Helical" evidence="7">
    <location>
        <begin position="341"/>
        <end position="363"/>
    </location>
</feature>
<evidence type="ECO:0000256" key="5">
    <source>
        <dbReference type="ARBA" id="ARBA00022989"/>
    </source>
</evidence>